<evidence type="ECO:0000313" key="3">
    <source>
        <dbReference type="EMBL" id="KAK7001235.1"/>
    </source>
</evidence>
<feature type="compositionally biased region" description="Polar residues" evidence="1">
    <location>
        <begin position="17"/>
        <end position="27"/>
    </location>
</feature>
<gene>
    <name evidence="2" type="ORF">R3P38DRAFT_3284479</name>
    <name evidence="3" type="ORF">R3P38DRAFT_3284480</name>
</gene>
<dbReference type="EMBL" id="JAWWNJ010000084">
    <property type="protein sequence ID" value="KAK7001235.1"/>
    <property type="molecule type" value="Genomic_DNA"/>
</dbReference>
<evidence type="ECO:0000256" key="1">
    <source>
        <dbReference type="SAM" id="MobiDB-lite"/>
    </source>
</evidence>
<sequence>MSNAGIPGRASDFLHNSGGNPSATPISPTVAKPGEVILSPEAVAVLKKMDILRLERNDKRDERRKAKEENVSEDEAEELTPYIMVVPSGEALGANVIPEVIPTPTLLFDDAAAARNSFQANDNSIPAAITFLAKNGISPPLTLFLPASLARIRSSNIKTVKHGTGESTKVTVIDISDFPDEMALDQATWCTCYNTFLTFMESVAGTQVFQGFASHFNNVLSNPDFAQRVVTPYQPAGWATALRDCNLLERYPNLVHDLSFGSPIGNPPTPTFTFIPPNMPSVELNPAFLDNYLTTEVSAGRMAGPLTVDEAHAFFGSHFRTAPLGLVEKEPGLGKWRMVQNHSVLTPLVTRQTHGWTRRTFWFGGILAPIWPTLSRRLHQGHRLRVLIKLMPSDVAGFNLARSYFPFRPLYFRKCTGNGGSVEYSYAYDLNTIVSISEPLGIVWNDLADKGHDFGFITEYTGFTFDLANKRVYLSEKKRTKYLAKVTRFLSTATSGKIKLPAMRSIHGTLQHLTFVYRNGRSFLPSLTQSKC</sequence>
<accession>A0AAW0A6N3</accession>
<organism evidence="2 4">
    <name type="scientific">Favolaschia claudopus</name>
    <dbReference type="NCBI Taxonomy" id="2862362"/>
    <lineage>
        <taxon>Eukaryota</taxon>
        <taxon>Fungi</taxon>
        <taxon>Dikarya</taxon>
        <taxon>Basidiomycota</taxon>
        <taxon>Agaricomycotina</taxon>
        <taxon>Agaricomycetes</taxon>
        <taxon>Agaricomycetidae</taxon>
        <taxon>Agaricales</taxon>
        <taxon>Marasmiineae</taxon>
        <taxon>Mycenaceae</taxon>
        <taxon>Favolaschia</taxon>
    </lineage>
</organism>
<evidence type="ECO:0000313" key="2">
    <source>
        <dbReference type="EMBL" id="KAK7001234.1"/>
    </source>
</evidence>
<dbReference type="EMBL" id="JAWWNJ010000084">
    <property type="protein sequence ID" value="KAK7001234.1"/>
    <property type="molecule type" value="Genomic_DNA"/>
</dbReference>
<protein>
    <recommendedName>
        <fullName evidence="5">Capsid protein</fullName>
    </recommendedName>
</protein>
<feature type="region of interest" description="Disordered" evidence="1">
    <location>
        <begin position="1"/>
        <end position="32"/>
    </location>
</feature>
<name>A0AAW0A6N3_9AGAR</name>
<evidence type="ECO:0008006" key="5">
    <source>
        <dbReference type="Google" id="ProtNLM"/>
    </source>
</evidence>
<evidence type="ECO:0000313" key="4">
    <source>
        <dbReference type="Proteomes" id="UP001362999"/>
    </source>
</evidence>
<comment type="caution">
    <text evidence="2">The sequence shown here is derived from an EMBL/GenBank/DDBJ whole genome shotgun (WGS) entry which is preliminary data.</text>
</comment>
<proteinExistence type="predicted"/>
<reference evidence="2 4" key="1">
    <citation type="journal article" date="2024" name="J Genomics">
        <title>Draft genome sequencing and assembly of Favolaschia claudopus CIRM-BRFM 2984 isolated from oak limbs.</title>
        <authorList>
            <person name="Navarro D."/>
            <person name="Drula E."/>
            <person name="Chaduli D."/>
            <person name="Cazenave R."/>
            <person name="Ahrendt S."/>
            <person name="Wang J."/>
            <person name="Lipzen A."/>
            <person name="Daum C."/>
            <person name="Barry K."/>
            <person name="Grigoriev I.V."/>
            <person name="Favel A."/>
            <person name="Rosso M.N."/>
            <person name="Martin F."/>
        </authorList>
    </citation>
    <scope>NUCLEOTIDE SEQUENCE [LARGE SCALE GENOMIC DNA]</scope>
    <source>
        <strain evidence="2 4">CIRM-BRFM 2984</strain>
    </source>
</reference>
<dbReference type="Proteomes" id="UP001362999">
    <property type="component" value="Unassembled WGS sequence"/>
</dbReference>
<dbReference type="AlphaFoldDB" id="A0AAW0A6N3"/>
<keyword evidence="4" id="KW-1185">Reference proteome</keyword>